<keyword evidence="2" id="KW-1185">Reference proteome</keyword>
<evidence type="ECO:0000313" key="1">
    <source>
        <dbReference type="EMBL" id="SCC43604.1"/>
    </source>
</evidence>
<dbReference type="Pfam" id="PF08922">
    <property type="entry name" value="DUF1905"/>
    <property type="match status" value="1"/>
</dbReference>
<evidence type="ECO:0000313" key="2">
    <source>
        <dbReference type="Proteomes" id="UP000242818"/>
    </source>
</evidence>
<dbReference type="STRING" id="1335309.GA0116948_108156"/>
<dbReference type="Pfam" id="PF13376">
    <property type="entry name" value="OmdA"/>
    <property type="match status" value="1"/>
</dbReference>
<dbReference type="InterPro" id="IPR037079">
    <property type="entry name" value="AF2212/PG0164-like_sf"/>
</dbReference>
<dbReference type="Gene3D" id="2.40.30.100">
    <property type="entry name" value="AF2212/PG0164-like"/>
    <property type="match status" value="1"/>
</dbReference>
<protein>
    <submittedName>
        <fullName evidence="1">Bacteriocin-protection, YdeI or OmpD-Associated</fullName>
    </submittedName>
</protein>
<accession>A0A1C4EJ73</accession>
<dbReference type="SUPFAM" id="SSF141694">
    <property type="entry name" value="AF2212/PG0164-like"/>
    <property type="match status" value="1"/>
</dbReference>
<dbReference type="InterPro" id="IPR015018">
    <property type="entry name" value="DUF1905"/>
</dbReference>
<dbReference type="EMBL" id="FMAR01000008">
    <property type="protein sequence ID" value="SCC43604.1"/>
    <property type="molecule type" value="Genomic_DNA"/>
</dbReference>
<name>A0A1C4EJ73_9BACT</name>
<dbReference type="Proteomes" id="UP000242818">
    <property type="component" value="Unassembled WGS sequence"/>
</dbReference>
<proteinExistence type="predicted"/>
<dbReference type="AlphaFoldDB" id="A0A1C4EJ73"/>
<sequence>MGEKTHWRYIQLPAAVAEQLMPGQKKSFRVKGKLDQQAFAQLALIPIGEGTFILPLNAAIRKSIGKDAGATLSVQIAVDTTPMQVNATLLECLQDEPTARAFFDTLPPSHQMYFSNWIDSAKTEATQSKRIADTVNALLRKQQYGEMIRANKKKNS</sequence>
<gene>
    <name evidence="1" type="ORF">GA0116948_108156</name>
</gene>
<organism evidence="1 2">
    <name type="scientific">Chitinophaga costaii</name>
    <dbReference type="NCBI Taxonomy" id="1335309"/>
    <lineage>
        <taxon>Bacteria</taxon>
        <taxon>Pseudomonadati</taxon>
        <taxon>Bacteroidota</taxon>
        <taxon>Chitinophagia</taxon>
        <taxon>Chitinophagales</taxon>
        <taxon>Chitinophagaceae</taxon>
        <taxon>Chitinophaga</taxon>
    </lineage>
</organism>
<reference evidence="1 2" key="1">
    <citation type="submission" date="2016-08" db="EMBL/GenBank/DDBJ databases">
        <authorList>
            <person name="Seilhamer J.J."/>
        </authorList>
    </citation>
    <scope>NUCLEOTIDE SEQUENCE [LARGE SCALE GENOMIC DNA]</scope>
    <source>
        <strain evidence="1 2">A37T2</strain>
    </source>
</reference>